<dbReference type="InterPro" id="IPR036388">
    <property type="entry name" value="WH-like_DNA-bd_sf"/>
</dbReference>
<sequence length="436" mass="45897">MRQELEPIVDGASTDLFSAPAEPSEAPGGELRDAVGPARSQGLGVARKTCIACSFTVTLLLPALSIATLVTVKPILPASAQPVGALTFVLVFAYLMACLFAIGEITARPLTPRSRTRKPRVSVFAGGVLLAIAAPVAVIAAAPHVSQTLLAKGLVCFQAALCTGGFAACLITSVRLYRVSVERAAKTERHANLTASYESNAAPHAASRPAFFVRKIQNGFDRSTTRSLVGIGLVSCATGIAAMSLFAPAWPTHAALCVIGLAALAVSAFLSVLIVRADRWTRIALAQWIGLLIGLNIGYFTLLGGLVGRHPETIVSGCALAMLVCGIPCLLAHPSEKEVSLPTLFPLPEPIVSAEEFCAEAAEAFGLTPREGETLLLVLENYDAHDIADEFGISPKTAKSYIRKVCRKVGSTDVEGLVDVLDAWDAERENEAESTR</sequence>
<feature type="domain" description="HTH luxR-type" evidence="3">
    <location>
        <begin position="364"/>
        <end position="421"/>
    </location>
</feature>
<feature type="transmembrane region" description="Helical" evidence="2">
    <location>
        <begin position="157"/>
        <end position="177"/>
    </location>
</feature>
<gene>
    <name evidence="4" type="ORF">CE91St30_28310</name>
</gene>
<feature type="transmembrane region" description="Helical" evidence="2">
    <location>
        <begin position="123"/>
        <end position="145"/>
    </location>
</feature>
<feature type="transmembrane region" description="Helical" evidence="2">
    <location>
        <begin position="253"/>
        <end position="276"/>
    </location>
</feature>
<keyword evidence="5" id="KW-1185">Reference proteome</keyword>
<feature type="region of interest" description="Disordered" evidence="1">
    <location>
        <begin position="1"/>
        <end position="33"/>
    </location>
</feature>
<dbReference type="Proteomes" id="UP001320544">
    <property type="component" value="Chromosome"/>
</dbReference>
<dbReference type="SMART" id="SM00421">
    <property type="entry name" value="HTH_LUXR"/>
    <property type="match status" value="1"/>
</dbReference>
<keyword evidence="2" id="KW-0812">Transmembrane</keyword>
<feature type="transmembrane region" description="Helical" evidence="2">
    <location>
        <begin position="228"/>
        <end position="247"/>
    </location>
</feature>
<evidence type="ECO:0000256" key="2">
    <source>
        <dbReference type="SAM" id="Phobius"/>
    </source>
</evidence>
<feature type="transmembrane region" description="Helical" evidence="2">
    <location>
        <begin position="49"/>
        <end position="71"/>
    </location>
</feature>
<organism evidence="4 5">
    <name type="scientific">Raoultibacter timonensis</name>
    <dbReference type="NCBI Taxonomy" id="1907662"/>
    <lineage>
        <taxon>Bacteria</taxon>
        <taxon>Bacillati</taxon>
        <taxon>Actinomycetota</taxon>
        <taxon>Coriobacteriia</taxon>
        <taxon>Eggerthellales</taxon>
        <taxon>Eggerthellaceae</taxon>
        <taxon>Raoultibacter</taxon>
    </lineage>
</organism>
<name>A0ABM7WM76_9ACTN</name>
<dbReference type="RefSeq" id="WP_244386816.1">
    <property type="nucleotide sequence ID" value="NZ_AP025564.1"/>
</dbReference>
<accession>A0ABM7WM76</accession>
<keyword evidence="2" id="KW-0472">Membrane</keyword>
<protein>
    <recommendedName>
        <fullName evidence="3">HTH luxR-type domain-containing protein</fullName>
    </recommendedName>
</protein>
<evidence type="ECO:0000313" key="4">
    <source>
        <dbReference type="EMBL" id="BDE97498.1"/>
    </source>
</evidence>
<dbReference type="EMBL" id="AP025564">
    <property type="protein sequence ID" value="BDE97498.1"/>
    <property type="molecule type" value="Genomic_DNA"/>
</dbReference>
<proteinExistence type="predicted"/>
<evidence type="ECO:0000313" key="5">
    <source>
        <dbReference type="Proteomes" id="UP001320544"/>
    </source>
</evidence>
<dbReference type="Gene3D" id="1.10.10.10">
    <property type="entry name" value="Winged helix-like DNA-binding domain superfamily/Winged helix DNA-binding domain"/>
    <property type="match status" value="1"/>
</dbReference>
<evidence type="ECO:0000259" key="3">
    <source>
        <dbReference type="SMART" id="SM00421"/>
    </source>
</evidence>
<dbReference type="SUPFAM" id="SSF46894">
    <property type="entry name" value="C-terminal effector domain of the bipartite response regulators"/>
    <property type="match status" value="1"/>
</dbReference>
<dbReference type="Pfam" id="PF00196">
    <property type="entry name" value="GerE"/>
    <property type="match status" value="1"/>
</dbReference>
<evidence type="ECO:0000256" key="1">
    <source>
        <dbReference type="SAM" id="MobiDB-lite"/>
    </source>
</evidence>
<feature type="transmembrane region" description="Helical" evidence="2">
    <location>
        <begin position="288"/>
        <end position="308"/>
    </location>
</feature>
<dbReference type="InterPro" id="IPR000792">
    <property type="entry name" value="Tscrpt_reg_LuxR_C"/>
</dbReference>
<reference evidence="4 5" key="1">
    <citation type="submission" date="2022-01" db="EMBL/GenBank/DDBJ databases">
        <title>Novel bile acid biosynthetic pathways are enriched in the microbiome of centenarians.</title>
        <authorList>
            <person name="Sato Y."/>
            <person name="Atarashi K."/>
            <person name="Plichta R.D."/>
            <person name="Arai Y."/>
            <person name="Sasajima S."/>
            <person name="Kearney M.S."/>
            <person name="Suda W."/>
            <person name="Takeshita K."/>
            <person name="Sasaki T."/>
            <person name="Okamoto S."/>
            <person name="Skelly N.A."/>
            <person name="Okamura Y."/>
            <person name="Vlamakis H."/>
            <person name="Li Y."/>
            <person name="Tanoue T."/>
            <person name="Takei H."/>
            <person name="Nittono H."/>
            <person name="Narushima S."/>
            <person name="Irie J."/>
            <person name="Itoh H."/>
            <person name="Moriya K."/>
            <person name="Sugiura Y."/>
            <person name="Suematsu M."/>
            <person name="Moritoki N."/>
            <person name="Shibata S."/>
            <person name="Littman R.D."/>
            <person name="Fischbach A.M."/>
            <person name="Uwamino Y."/>
            <person name="Inoue T."/>
            <person name="Honda A."/>
            <person name="Hattori M."/>
            <person name="Murai T."/>
            <person name="Xavier J.R."/>
            <person name="Hirose N."/>
            <person name="Honda K."/>
        </authorList>
    </citation>
    <scope>NUCLEOTIDE SEQUENCE [LARGE SCALE GENOMIC DNA]</scope>
    <source>
        <strain evidence="4 5">CE91-St30</strain>
    </source>
</reference>
<feature type="transmembrane region" description="Helical" evidence="2">
    <location>
        <begin position="83"/>
        <end position="102"/>
    </location>
</feature>
<keyword evidence="2" id="KW-1133">Transmembrane helix</keyword>
<dbReference type="InterPro" id="IPR016032">
    <property type="entry name" value="Sig_transdc_resp-reg_C-effctor"/>
</dbReference>